<reference evidence="1 2" key="1">
    <citation type="submission" date="2009-10" db="EMBL/GenBank/DDBJ databases">
        <authorList>
            <person name="Weinstock G."/>
            <person name="Sodergren E."/>
            <person name="Clifton S."/>
            <person name="Fulton L."/>
            <person name="Fulton B."/>
            <person name="Courtney L."/>
            <person name="Fronick C."/>
            <person name="Harrison M."/>
            <person name="Strong C."/>
            <person name="Farmer C."/>
            <person name="Delahaunty K."/>
            <person name="Markovic C."/>
            <person name="Hall O."/>
            <person name="Minx P."/>
            <person name="Tomlinson C."/>
            <person name="Mitreva M."/>
            <person name="Nelson J."/>
            <person name="Hou S."/>
            <person name="Wollam A."/>
            <person name="Pepin K.H."/>
            <person name="Johnson M."/>
            <person name="Bhonagiri V."/>
            <person name="Nash W.E."/>
            <person name="Warren W."/>
            <person name="Chinwalla A."/>
            <person name="Mardis E.R."/>
            <person name="Wilson R.K."/>
        </authorList>
    </citation>
    <scope>NUCLEOTIDE SEQUENCE [LARGE SCALE GENOMIC DNA]</scope>
    <source>
        <strain evidence="1 2">ATCC 23970</strain>
    </source>
</reference>
<dbReference type="Proteomes" id="UP000003843">
    <property type="component" value="Unassembled WGS sequence"/>
</dbReference>
<evidence type="ECO:0000313" key="2">
    <source>
        <dbReference type="Proteomes" id="UP000003843"/>
    </source>
</evidence>
<dbReference type="AlphaFoldDB" id="D0WDR9"/>
<proteinExistence type="predicted"/>
<protein>
    <submittedName>
        <fullName evidence="1">Uncharacterized protein</fullName>
    </submittedName>
</protein>
<gene>
    <name evidence="1" type="ORF">NEILACOT_05706</name>
</gene>
<dbReference type="EMBL" id="ACEQ02000070">
    <property type="protein sequence ID" value="EEZ74278.1"/>
    <property type="molecule type" value="Genomic_DNA"/>
</dbReference>
<comment type="caution">
    <text evidence="1">The sequence shown here is derived from an EMBL/GenBank/DDBJ whole genome shotgun (WGS) entry which is preliminary data.</text>
</comment>
<organism evidence="1 2">
    <name type="scientific">Neisseria lactamica ATCC 23970</name>
    <dbReference type="NCBI Taxonomy" id="546265"/>
    <lineage>
        <taxon>Bacteria</taxon>
        <taxon>Pseudomonadati</taxon>
        <taxon>Pseudomonadota</taxon>
        <taxon>Betaproteobacteria</taxon>
        <taxon>Neisseriales</taxon>
        <taxon>Neisseriaceae</taxon>
        <taxon>Neisseria</taxon>
    </lineage>
</organism>
<accession>D0WDR9</accession>
<name>D0WDR9_NEILA</name>
<evidence type="ECO:0000313" key="1">
    <source>
        <dbReference type="EMBL" id="EEZ74278.1"/>
    </source>
</evidence>
<sequence length="61" mass="7065">MKIPQYQLCLHPPLLDERPSENGKTVSDGLCLTPPIQRVTKRSQCRCALCLRSNRQDIWTR</sequence>